<dbReference type="AlphaFoldDB" id="A0A4Y2F8V9"/>
<feature type="compositionally biased region" description="Polar residues" evidence="1">
    <location>
        <begin position="31"/>
        <end position="41"/>
    </location>
</feature>
<dbReference type="Proteomes" id="UP000499080">
    <property type="component" value="Unassembled WGS sequence"/>
</dbReference>
<name>A0A4Y2F8V9_ARAVE</name>
<evidence type="ECO:0000313" key="3">
    <source>
        <dbReference type="Proteomes" id="UP000499080"/>
    </source>
</evidence>
<dbReference type="EMBL" id="BGPR01000819">
    <property type="protein sequence ID" value="GBM36779.1"/>
    <property type="molecule type" value="Genomic_DNA"/>
</dbReference>
<reference evidence="2 3" key="1">
    <citation type="journal article" date="2019" name="Sci. Rep.">
        <title>Orb-weaving spider Araneus ventricosus genome elucidates the spidroin gene catalogue.</title>
        <authorList>
            <person name="Kono N."/>
            <person name="Nakamura H."/>
            <person name="Ohtoshi R."/>
            <person name="Moran D.A.P."/>
            <person name="Shinohara A."/>
            <person name="Yoshida Y."/>
            <person name="Fujiwara M."/>
            <person name="Mori M."/>
            <person name="Tomita M."/>
            <person name="Arakawa K."/>
        </authorList>
    </citation>
    <scope>NUCLEOTIDE SEQUENCE [LARGE SCALE GENOMIC DNA]</scope>
</reference>
<feature type="region of interest" description="Disordered" evidence="1">
    <location>
        <begin position="1"/>
        <end position="41"/>
    </location>
</feature>
<comment type="caution">
    <text evidence="2">The sequence shown here is derived from an EMBL/GenBank/DDBJ whole genome shotgun (WGS) entry which is preliminary data.</text>
</comment>
<sequence>METGKINLKEDQRNKTESLSISRGDTEWGCTPNSIGKHQNSLTARRKVAHRQAKSHGFSPPEMSFVWAEIFATLVWHPPTDALFLLSAIQGSP</sequence>
<proteinExistence type="predicted"/>
<accession>A0A4Y2F8V9</accession>
<keyword evidence="3" id="KW-1185">Reference proteome</keyword>
<protein>
    <submittedName>
        <fullName evidence="2">Uncharacterized protein</fullName>
    </submittedName>
</protein>
<evidence type="ECO:0000313" key="2">
    <source>
        <dbReference type="EMBL" id="GBM36779.1"/>
    </source>
</evidence>
<feature type="compositionally biased region" description="Basic and acidic residues" evidence="1">
    <location>
        <begin position="7"/>
        <end position="16"/>
    </location>
</feature>
<gene>
    <name evidence="2" type="ORF">AVEN_273812_1</name>
</gene>
<organism evidence="2 3">
    <name type="scientific">Araneus ventricosus</name>
    <name type="common">Orbweaver spider</name>
    <name type="synonym">Epeira ventricosa</name>
    <dbReference type="NCBI Taxonomy" id="182803"/>
    <lineage>
        <taxon>Eukaryota</taxon>
        <taxon>Metazoa</taxon>
        <taxon>Ecdysozoa</taxon>
        <taxon>Arthropoda</taxon>
        <taxon>Chelicerata</taxon>
        <taxon>Arachnida</taxon>
        <taxon>Araneae</taxon>
        <taxon>Araneomorphae</taxon>
        <taxon>Entelegynae</taxon>
        <taxon>Araneoidea</taxon>
        <taxon>Araneidae</taxon>
        <taxon>Araneus</taxon>
    </lineage>
</organism>
<evidence type="ECO:0000256" key="1">
    <source>
        <dbReference type="SAM" id="MobiDB-lite"/>
    </source>
</evidence>